<feature type="non-terminal residue" evidence="1">
    <location>
        <position position="1"/>
    </location>
</feature>
<dbReference type="EMBL" id="UINC01217435">
    <property type="protein sequence ID" value="SVE44032.1"/>
    <property type="molecule type" value="Genomic_DNA"/>
</dbReference>
<evidence type="ECO:0008006" key="2">
    <source>
        <dbReference type="Google" id="ProtNLM"/>
    </source>
</evidence>
<sequence length="235" mass="26424">LDDNAIYIKNQSGYADYYGIDYGWFGTLDQMSPFLGYLMRLTADTQFTYNDDMLSSVSSVYTKVENDELNIHDYEHNGTLTTAIYIDDARVDSYDYELRAYDGTDCVGYAEGLHFPLDGNIIFPLMVYGNQAGNTLSLEVYNKTTDKYLDVEEEFVFIPDMKLGDGYDPVVLNTMQQPIEHSISAAYPNPFNPVVNFDIDLGGEHYVDARVYNITGQEVAVLHNGLLSGNAHTLS</sequence>
<evidence type="ECO:0000313" key="1">
    <source>
        <dbReference type="EMBL" id="SVE44032.1"/>
    </source>
</evidence>
<gene>
    <name evidence="1" type="ORF">METZ01_LOCUS496886</name>
</gene>
<dbReference type="AlphaFoldDB" id="A0A383DHS6"/>
<organism evidence="1">
    <name type="scientific">marine metagenome</name>
    <dbReference type="NCBI Taxonomy" id="408172"/>
    <lineage>
        <taxon>unclassified sequences</taxon>
        <taxon>metagenomes</taxon>
        <taxon>ecological metagenomes</taxon>
    </lineage>
</organism>
<accession>A0A383DHS6</accession>
<name>A0A383DHS6_9ZZZZ</name>
<protein>
    <recommendedName>
        <fullName evidence="2">Secretion system C-terminal sorting domain-containing protein</fullName>
    </recommendedName>
</protein>
<reference evidence="1" key="1">
    <citation type="submission" date="2018-05" db="EMBL/GenBank/DDBJ databases">
        <authorList>
            <person name="Lanie J.A."/>
            <person name="Ng W.-L."/>
            <person name="Kazmierczak K.M."/>
            <person name="Andrzejewski T.M."/>
            <person name="Davidsen T.M."/>
            <person name="Wayne K.J."/>
            <person name="Tettelin H."/>
            <person name="Glass J.I."/>
            <person name="Rusch D."/>
            <person name="Podicherti R."/>
            <person name="Tsui H.-C.T."/>
            <person name="Winkler M.E."/>
        </authorList>
    </citation>
    <scope>NUCLEOTIDE SEQUENCE</scope>
</reference>
<proteinExistence type="predicted"/>
<feature type="non-terminal residue" evidence="1">
    <location>
        <position position="235"/>
    </location>
</feature>